<keyword evidence="3 5" id="KW-0560">Oxidoreductase</keyword>
<dbReference type="SUPFAM" id="SSF52283">
    <property type="entry name" value="Formate/glycerate dehydrogenase catalytic domain-like"/>
    <property type="match status" value="1"/>
</dbReference>
<feature type="binding site" evidence="8">
    <location>
        <begin position="298"/>
        <end position="301"/>
    </location>
    <ligand>
        <name>NAD(+)</name>
        <dbReference type="ChEBI" id="CHEBI:57540"/>
    </ligand>
</feature>
<dbReference type="GO" id="GO:0000166">
    <property type="term" value="F:nucleotide binding"/>
    <property type="evidence" value="ECO:0007669"/>
    <property type="project" value="UniProtKB-KW"/>
</dbReference>
<dbReference type="InterPro" id="IPR007886">
    <property type="entry name" value="AlaDH/PNT_N"/>
</dbReference>
<dbReference type="GO" id="GO:0005886">
    <property type="term" value="C:plasma membrane"/>
    <property type="evidence" value="ECO:0007669"/>
    <property type="project" value="TreeGrafter"/>
</dbReference>
<feature type="binding site" evidence="8">
    <location>
        <position position="279"/>
    </location>
    <ligand>
        <name>NAD(+)</name>
        <dbReference type="ChEBI" id="CHEBI:57540"/>
    </ligand>
</feature>
<dbReference type="EMBL" id="JAAGNX010000003">
    <property type="protein sequence ID" value="NDV63449.1"/>
    <property type="molecule type" value="Genomic_DNA"/>
</dbReference>
<evidence type="ECO:0000256" key="1">
    <source>
        <dbReference type="ARBA" id="ARBA00005689"/>
    </source>
</evidence>
<evidence type="ECO:0000256" key="3">
    <source>
        <dbReference type="ARBA" id="ARBA00023002"/>
    </source>
</evidence>
<evidence type="ECO:0000256" key="9">
    <source>
        <dbReference type="PIRSR" id="PIRSR000183-4"/>
    </source>
</evidence>
<feature type="binding site" evidence="8">
    <location>
        <begin position="267"/>
        <end position="270"/>
    </location>
    <ligand>
        <name>NAD(+)</name>
        <dbReference type="ChEBI" id="CHEBI:57540"/>
    </ligand>
</feature>
<feature type="domain" description="Alanine dehydrogenase/pyridine nucleotide transhydrogenase N-terminal" evidence="11">
    <location>
        <begin position="4"/>
        <end position="137"/>
    </location>
</feature>
<comment type="cofactor">
    <cofactor evidence="9">
        <name>Mg(2+)</name>
        <dbReference type="ChEBI" id="CHEBI:18420"/>
    </cofactor>
    <text evidence="9">Binds 1 Mg(2+) ion per subunit.</text>
</comment>
<dbReference type="AlphaFoldDB" id="A0A6B2M5K2"/>
<reference evidence="12 13" key="1">
    <citation type="submission" date="2020-02" db="EMBL/GenBank/DDBJ databases">
        <title>Albibacoteraceae fam. nov., the first described family within the subdivision 4 Verrucomicrobia.</title>
        <authorList>
            <person name="Xi F."/>
        </authorList>
    </citation>
    <scope>NUCLEOTIDE SEQUENCE [LARGE SCALE GENOMIC DNA]</scope>
    <source>
        <strain evidence="12 13">CK1056</strain>
    </source>
</reference>
<feature type="binding site" evidence="7">
    <location>
        <position position="75"/>
    </location>
    <ligand>
        <name>substrate</name>
    </ligand>
</feature>
<dbReference type="FunFam" id="3.40.50.720:FF:000049">
    <property type="entry name" value="Alanine dehydrogenase"/>
    <property type="match status" value="1"/>
</dbReference>
<dbReference type="Pfam" id="PF05222">
    <property type="entry name" value="AlaDh_PNT_N"/>
    <property type="match status" value="1"/>
</dbReference>
<feature type="binding site" evidence="9">
    <location>
        <position position="323"/>
    </location>
    <ligand>
        <name>Mg(2+)</name>
        <dbReference type="ChEBI" id="CHEBI:18420"/>
    </ligand>
</feature>
<keyword evidence="4 5" id="KW-0520">NAD</keyword>
<dbReference type="Pfam" id="PF01262">
    <property type="entry name" value="AlaDh_PNT_C"/>
    <property type="match status" value="1"/>
</dbReference>
<name>A0A6B2M5K2_9BACT</name>
<gene>
    <name evidence="12" type="primary">ald</name>
    <name evidence="12" type="ORF">G0Q06_13370</name>
</gene>
<evidence type="ECO:0000313" key="12">
    <source>
        <dbReference type="EMBL" id="NDV63449.1"/>
    </source>
</evidence>
<evidence type="ECO:0000256" key="2">
    <source>
        <dbReference type="ARBA" id="ARBA00012897"/>
    </source>
</evidence>
<dbReference type="CDD" id="cd05305">
    <property type="entry name" value="L-AlaDH"/>
    <property type="match status" value="1"/>
</dbReference>
<dbReference type="SUPFAM" id="SSF51735">
    <property type="entry name" value="NAD(P)-binding Rossmann-fold domains"/>
    <property type="match status" value="1"/>
</dbReference>
<comment type="caution">
    <text evidence="12">The sequence shown here is derived from an EMBL/GenBank/DDBJ whole genome shotgun (WGS) entry which is preliminary data.</text>
</comment>
<dbReference type="SMART" id="SM01002">
    <property type="entry name" value="AlaDh_PNT_C"/>
    <property type="match status" value="1"/>
</dbReference>
<feature type="binding site" evidence="8">
    <location>
        <position position="134"/>
    </location>
    <ligand>
        <name>NAD(+)</name>
        <dbReference type="ChEBI" id="CHEBI:57540"/>
    </ligand>
</feature>
<evidence type="ECO:0000256" key="8">
    <source>
        <dbReference type="PIRSR" id="PIRSR000183-3"/>
    </source>
</evidence>
<feature type="active site" description="Proton donor/acceptor" evidence="6">
    <location>
        <position position="96"/>
    </location>
</feature>
<dbReference type="GO" id="GO:0000286">
    <property type="term" value="F:alanine dehydrogenase activity"/>
    <property type="evidence" value="ECO:0007669"/>
    <property type="project" value="UniProtKB-UniRule"/>
</dbReference>
<keyword evidence="9" id="KW-0460">Magnesium</keyword>
<evidence type="ECO:0000256" key="5">
    <source>
        <dbReference type="PIRNR" id="PIRNR000183"/>
    </source>
</evidence>
<dbReference type="Gene3D" id="3.40.50.720">
    <property type="entry name" value="NAD(P)-binding Rossmann-like Domain"/>
    <property type="match status" value="2"/>
</dbReference>
<dbReference type="NCBIfam" id="TIGR00518">
    <property type="entry name" value="alaDH"/>
    <property type="match status" value="1"/>
</dbReference>
<evidence type="ECO:0000256" key="6">
    <source>
        <dbReference type="PIRSR" id="PIRSR000183-1"/>
    </source>
</evidence>
<dbReference type="EC" id="1.4.1.1" evidence="2 5"/>
<dbReference type="PANTHER" id="PTHR42795:SF1">
    <property type="entry name" value="ALANINE DEHYDROGENASE"/>
    <property type="match status" value="1"/>
</dbReference>
<organism evidence="12 13">
    <name type="scientific">Oceanipulchritudo coccoides</name>
    <dbReference type="NCBI Taxonomy" id="2706888"/>
    <lineage>
        <taxon>Bacteria</taxon>
        <taxon>Pseudomonadati</taxon>
        <taxon>Verrucomicrobiota</taxon>
        <taxon>Opitutia</taxon>
        <taxon>Puniceicoccales</taxon>
        <taxon>Oceanipulchritudinaceae</taxon>
        <taxon>Oceanipulchritudo</taxon>
    </lineage>
</organism>
<keyword evidence="8" id="KW-0547">Nucleotide-binding</keyword>
<evidence type="ECO:0000256" key="7">
    <source>
        <dbReference type="PIRSR" id="PIRSR000183-2"/>
    </source>
</evidence>
<evidence type="ECO:0000256" key="4">
    <source>
        <dbReference type="ARBA" id="ARBA00023027"/>
    </source>
</evidence>
<feature type="domain" description="Alanine dehydrogenase/pyridine nucleotide transhydrogenase NAD(H)-binding" evidence="10">
    <location>
        <begin position="149"/>
        <end position="297"/>
    </location>
</feature>
<feature type="active site" description="Proton donor/acceptor" evidence="6">
    <location>
        <position position="270"/>
    </location>
</feature>
<keyword evidence="13" id="KW-1185">Reference proteome</keyword>
<dbReference type="InterPro" id="IPR008141">
    <property type="entry name" value="Ala_DH"/>
</dbReference>
<keyword evidence="9" id="KW-0479">Metal-binding</keyword>
<dbReference type="Proteomes" id="UP000478417">
    <property type="component" value="Unassembled WGS sequence"/>
</dbReference>
<sequence>MKVGVVKEVKADENRVALTPAGVEAFCDRGHSILVEAGAGEGSGFSNEEYAEAGAAILGSAGEVWSTAEMVLKVKEPQMSEFGHIRENQIVFTYFHFAASEELTRAIIETKCIAIAYETIVDNKGQLPLLTPMSEVAGRMAVQQGAKYLEKAHGGRGILLGGVPGVPPATVVVLGAGVVGMNATKMAAGLGSLVYVLDVNLERLRYYSDVMPSNVITMMSNKANLRKTLADADLVVSSVLIPGGKAPKLITKETLKIMKPGAVIVDVAIDQGGSTETSRPTTHRDPIYTVDGIVHYCVTNMPGAMPMTSTMALTNATIRYALELADKGFAAAIRQHKSIAMGANIVRGTITHHGVAEAFGLPYEPVYEVLKG</sequence>
<dbReference type="InterPro" id="IPR007698">
    <property type="entry name" value="AlaDH/PNT_NAD(H)-bd"/>
</dbReference>
<evidence type="ECO:0000313" key="13">
    <source>
        <dbReference type="Proteomes" id="UP000478417"/>
    </source>
</evidence>
<dbReference type="RefSeq" id="WP_163967022.1">
    <property type="nucleotide sequence ID" value="NZ_JAAGNX010000003.1"/>
</dbReference>
<comment type="catalytic activity">
    <reaction evidence="5">
        <text>L-alanine + NAD(+) + H2O = pyruvate + NH4(+) + NADH + H(+)</text>
        <dbReference type="Rhea" id="RHEA:18405"/>
        <dbReference type="ChEBI" id="CHEBI:15361"/>
        <dbReference type="ChEBI" id="CHEBI:15377"/>
        <dbReference type="ChEBI" id="CHEBI:15378"/>
        <dbReference type="ChEBI" id="CHEBI:28938"/>
        <dbReference type="ChEBI" id="CHEBI:57540"/>
        <dbReference type="ChEBI" id="CHEBI:57945"/>
        <dbReference type="ChEBI" id="CHEBI:57972"/>
        <dbReference type="EC" id="1.4.1.1"/>
    </reaction>
</comment>
<dbReference type="GO" id="GO:0042853">
    <property type="term" value="P:L-alanine catabolic process"/>
    <property type="evidence" value="ECO:0007669"/>
    <property type="project" value="InterPro"/>
</dbReference>
<evidence type="ECO:0000259" key="10">
    <source>
        <dbReference type="SMART" id="SM01002"/>
    </source>
</evidence>
<dbReference type="InterPro" id="IPR036291">
    <property type="entry name" value="NAD(P)-bd_dom_sf"/>
</dbReference>
<dbReference type="SMART" id="SM01003">
    <property type="entry name" value="AlaDh_PNT_N"/>
    <property type="match status" value="1"/>
</dbReference>
<comment type="similarity">
    <text evidence="1 5">Belongs to the AlaDH/PNT family.</text>
</comment>
<feature type="binding site" evidence="7">
    <location>
        <position position="15"/>
    </location>
    <ligand>
        <name>substrate</name>
    </ligand>
</feature>
<feature type="binding site" evidence="8">
    <location>
        <begin position="239"/>
        <end position="240"/>
    </location>
    <ligand>
        <name>NAD(+)</name>
        <dbReference type="ChEBI" id="CHEBI:57540"/>
    </ligand>
</feature>
<dbReference type="GO" id="GO:0046872">
    <property type="term" value="F:metal ion binding"/>
    <property type="evidence" value="ECO:0007669"/>
    <property type="project" value="UniProtKB-KW"/>
</dbReference>
<proteinExistence type="inferred from homology"/>
<feature type="binding site" evidence="8">
    <location>
        <position position="203"/>
    </location>
    <ligand>
        <name>NAD(+)</name>
        <dbReference type="ChEBI" id="CHEBI:57540"/>
    </ligand>
</feature>
<feature type="binding site" evidence="8">
    <location>
        <position position="198"/>
    </location>
    <ligand>
        <name>NAD(+)</name>
        <dbReference type="ChEBI" id="CHEBI:57540"/>
    </ligand>
</feature>
<protein>
    <recommendedName>
        <fullName evidence="2 5">Alanine dehydrogenase</fullName>
        <ecNumber evidence="2 5">1.4.1.1</ecNumber>
    </recommendedName>
</protein>
<dbReference type="PIRSF" id="PIRSF000183">
    <property type="entry name" value="Alanine_dh"/>
    <property type="match status" value="1"/>
</dbReference>
<accession>A0A6B2M5K2</accession>
<evidence type="ECO:0000259" key="11">
    <source>
        <dbReference type="SMART" id="SM01003"/>
    </source>
</evidence>
<dbReference type="PANTHER" id="PTHR42795">
    <property type="entry name" value="ALANINE DEHYDROGENASE"/>
    <property type="match status" value="1"/>
</dbReference>
<feature type="binding site" evidence="8">
    <location>
        <position position="220"/>
    </location>
    <ligand>
        <name>NAD(+)</name>
        <dbReference type="ChEBI" id="CHEBI:57540"/>
    </ligand>
</feature>